<dbReference type="AlphaFoldDB" id="A0A1B6NTD9"/>
<comment type="caution">
    <text evidence="1">The sequence shown here is derived from an EMBL/GenBank/DDBJ whole genome shotgun (WGS) entry which is preliminary data.</text>
</comment>
<proteinExistence type="predicted"/>
<organism evidence="1">
    <name type="scientific">marine sediment metagenome</name>
    <dbReference type="NCBI Taxonomy" id="412755"/>
    <lineage>
        <taxon>unclassified sequences</taxon>
        <taxon>metagenomes</taxon>
        <taxon>ecological metagenomes</taxon>
    </lineage>
</organism>
<protein>
    <submittedName>
        <fullName evidence="1">Uncharacterized protein</fullName>
    </submittedName>
</protein>
<name>A0A1B6NTD9_9ZZZZ</name>
<dbReference type="EMBL" id="AYSL01001075">
    <property type="protein sequence ID" value="KTF06571.1"/>
    <property type="molecule type" value="Genomic_DNA"/>
</dbReference>
<accession>A0A1B6NTD9</accession>
<gene>
    <name evidence="1" type="ORF">MGSAQ_001937</name>
</gene>
<evidence type="ECO:0000313" key="1">
    <source>
        <dbReference type="EMBL" id="KTF06571.1"/>
    </source>
</evidence>
<sequence>MYGINQLNKVSLFLSVVGLNPSALSTGNFLPRHWPPIMRICPGLFVLWVFPDFFPFWDE</sequence>
<reference evidence="1" key="1">
    <citation type="submission" date="2013-11" db="EMBL/GenBank/DDBJ databases">
        <title>Microbial diversity, functional groups and degradation webs in Northern and Southern Mediterranean and Red Sea marine crude oil polluted sites.</title>
        <authorList>
            <person name="Daffonchio D."/>
            <person name="Mapelli F."/>
            <person name="Ferrer M."/>
            <person name="Richter M."/>
            <person name="Cherif A."/>
            <person name="Malkawi H.I."/>
            <person name="Yakimov M.M."/>
            <person name="Abdel-Fattah Y.R."/>
            <person name="Blaghen M."/>
            <person name="Golyshin P.N."/>
            <person name="Kalogerakis N."/>
            <person name="Boon N."/>
            <person name="Magagnini M."/>
            <person name="Fava F."/>
        </authorList>
    </citation>
    <scope>NUCLEOTIDE SEQUENCE</scope>
</reference>